<dbReference type="AlphaFoldDB" id="A0A1E5NHQ9"/>
<protein>
    <submittedName>
        <fullName evidence="2">GNAT family N-acetyltransferase</fullName>
    </submittedName>
</protein>
<comment type="caution">
    <text evidence="2">The sequence shown here is derived from an EMBL/GenBank/DDBJ whole genome shotgun (WGS) entry which is preliminary data.</text>
</comment>
<evidence type="ECO:0000259" key="1">
    <source>
        <dbReference type="PROSITE" id="PS51186"/>
    </source>
</evidence>
<name>A0A1E5NHQ9_9SPIR</name>
<reference evidence="2 3" key="1">
    <citation type="submission" date="2016-08" db="EMBL/GenBank/DDBJ databases">
        <title>Characterization and recognition of Brachyspira hampsonii sp. nov., a novel intestinal spirochete that is pathogenic to pigs.</title>
        <authorList>
            <person name="Mirajkar N."/>
            <person name="La T."/>
            <person name="Phillips N."/>
            <person name="Hampson D."/>
            <person name="Gebhart C."/>
        </authorList>
    </citation>
    <scope>NUCLEOTIDE SEQUENCE [LARGE SCALE GENOMIC DNA]</scope>
    <source>
        <strain evidence="2 3">P280/1</strain>
    </source>
</reference>
<dbReference type="Pfam" id="PF00583">
    <property type="entry name" value="Acetyltransf_1"/>
    <property type="match status" value="1"/>
</dbReference>
<accession>A0A1E5NHQ9</accession>
<dbReference type="Proteomes" id="UP000095247">
    <property type="component" value="Unassembled WGS sequence"/>
</dbReference>
<dbReference type="InterPro" id="IPR016181">
    <property type="entry name" value="Acyl_CoA_acyltransferase"/>
</dbReference>
<dbReference type="SUPFAM" id="SSF55729">
    <property type="entry name" value="Acyl-CoA N-acyltransferases (Nat)"/>
    <property type="match status" value="1"/>
</dbReference>
<dbReference type="RefSeq" id="WP_069725172.1">
    <property type="nucleotide sequence ID" value="NZ_MDCO01000001.1"/>
</dbReference>
<dbReference type="PROSITE" id="PS51186">
    <property type="entry name" value="GNAT"/>
    <property type="match status" value="1"/>
</dbReference>
<dbReference type="GO" id="GO:0016747">
    <property type="term" value="F:acyltransferase activity, transferring groups other than amino-acyl groups"/>
    <property type="evidence" value="ECO:0007669"/>
    <property type="project" value="InterPro"/>
</dbReference>
<dbReference type="EMBL" id="MDCO01000001">
    <property type="protein sequence ID" value="OEJ15691.1"/>
    <property type="molecule type" value="Genomic_DNA"/>
</dbReference>
<dbReference type="Gene3D" id="3.40.630.30">
    <property type="match status" value="1"/>
</dbReference>
<sequence length="168" mass="20053">MNNIILKDVKKEDIFIFKNKLQESFIFGAKKYFVENITDKIPEEKDIDESLNMNSVYSYHLVLDNEKVGGAIVEINNETNNNELHFFFPYPEHQNKKIGYLSWKAIENKYPHTKTWTCYTPYFEKRNINFYVNKCGFHIVAFYNEYNKLEGIDSGPEEFFKFEKVVNK</sequence>
<keyword evidence="2" id="KW-0808">Transferase</keyword>
<gene>
    <name evidence="2" type="ORF">BFL38_09470</name>
</gene>
<dbReference type="InterPro" id="IPR000182">
    <property type="entry name" value="GNAT_dom"/>
</dbReference>
<evidence type="ECO:0000313" key="2">
    <source>
        <dbReference type="EMBL" id="OEJ15691.1"/>
    </source>
</evidence>
<evidence type="ECO:0000313" key="3">
    <source>
        <dbReference type="Proteomes" id="UP000095247"/>
    </source>
</evidence>
<proteinExistence type="predicted"/>
<feature type="domain" description="N-acetyltransferase" evidence="1">
    <location>
        <begin position="4"/>
        <end position="156"/>
    </location>
</feature>
<organism evidence="2 3">
    <name type="scientific">Brachyspira hampsonii</name>
    <dbReference type="NCBI Taxonomy" id="1287055"/>
    <lineage>
        <taxon>Bacteria</taxon>
        <taxon>Pseudomonadati</taxon>
        <taxon>Spirochaetota</taxon>
        <taxon>Spirochaetia</taxon>
        <taxon>Brachyspirales</taxon>
        <taxon>Brachyspiraceae</taxon>
        <taxon>Brachyspira</taxon>
    </lineage>
</organism>